<feature type="region of interest" description="Disordered" evidence="1">
    <location>
        <begin position="1"/>
        <end position="21"/>
    </location>
</feature>
<dbReference type="Proteomes" id="UP001054252">
    <property type="component" value="Unassembled WGS sequence"/>
</dbReference>
<dbReference type="AlphaFoldDB" id="A0AAV5I902"/>
<keyword evidence="3" id="KW-1185">Reference proteome</keyword>
<dbReference type="EMBL" id="BPVZ01000011">
    <property type="protein sequence ID" value="GKU97608.1"/>
    <property type="molecule type" value="Genomic_DNA"/>
</dbReference>
<protein>
    <submittedName>
        <fullName evidence="2">Uncharacterized protein</fullName>
    </submittedName>
</protein>
<evidence type="ECO:0000256" key="1">
    <source>
        <dbReference type="SAM" id="MobiDB-lite"/>
    </source>
</evidence>
<sequence length="107" mass="12058">MVRTFTGSCPPKNEMDEQDDTQLSELSLNDFRPIPRNLFVGGVEQEQLSRTDGDEEHQLEPARTTELEERTRVLEMAMGKILARLIPDDPLIPLLNRDAQPAVVVAT</sequence>
<evidence type="ECO:0000313" key="2">
    <source>
        <dbReference type="EMBL" id="GKU97608.1"/>
    </source>
</evidence>
<organism evidence="2 3">
    <name type="scientific">Rubroshorea leprosula</name>
    <dbReference type="NCBI Taxonomy" id="152421"/>
    <lineage>
        <taxon>Eukaryota</taxon>
        <taxon>Viridiplantae</taxon>
        <taxon>Streptophyta</taxon>
        <taxon>Embryophyta</taxon>
        <taxon>Tracheophyta</taxon>
        <taxon>Spermatophyta</taxon>
        <taxon>Magnoliopsida</taxon>
        <taxon>eudicotyledons</taxon>
        <taxon>Gunneridae</taxon>
        <taxon>Pentapetalae</taxon>
        <taxon>rosids</taxon>
        <taxon>malvids</taxon>
        <taxon>Malvales</taxon>
        <taxon>Dipterocarpaceae</taxon>
        <taxon>Rubroshorea</taxon>
    </lineage>
</organism>
<accession>A0AAV5I902</accession>
<evidence type="ECO:0000313" key="3">
    <source>
        <dbReference type="Proteomes" id="UP001054252"/>
    </source>
</evidence>
<proteinExistence type="predicted"/>
<gene>
    <name evidence="2" type="ORF">SLEP1_g10735</name>
</gene>
<comment type="caution">
    <text evidence="2">The sequence shown here is derived from an EMBL/GenBank/DDBJ whole genome shotgun (WGS) entry which is preliminary data.</text>
</comment>
<name>A0AAV5I902_9ROSI</name>
<reference evidence="2 3" key="1">
    <citation type="journal article" date="2021" name="Commun. Biol.">
        <title>The genome of Shorea leprosula (Dipterocarpaceae) highlights the ecological relevance of drought in aseasonal tropical rainforests.</title>
        <authorList>
            <person name="Ng K.K.S."/>
            <person name="Kobayashi M.J."/>
            <person name="Fawcett J.A."/>
            <person name="Hatakeyama M."/>
            <person name="Paape T."/>
            <person name="Ng C.H."/>
            <person name="Ang C.C."/>
            <person name="Tnah L.H."/>
            <person name="Lee C.T."/>
            <person name="Nishiyama T."/>
            <person name="Sese J."/>
            <person name="O'Brien M.J."/>
            <person name="Copetti D."/>
            <person name="Mohd Noor M.I."/>
            <person name="Ong R.C."/>
            <person name="Putra M."/>
            <person name="Sireger I.Z."/>
            <person name="Indrioko S."/>
            <person name="Kosugi Y."/>
            <person name="Izuno A."/>
            <person name="Isagi Y."/>
            <person name="Lee S.L."/>
            <person name="Shimizu K.K."/>
        </authorList>
    </citation>
    <scope>NUCLEOTIDE SEQUENCE [LARGE SCALE GENOMIC DNA]</scope>
    <source>
        <strain evidence="2">214</strain>
    </source>
</reference>